<accession>A0A9P0FBQ3</accession>
<dbReference type="SUPFAM" id="SSF46938">
    <property type="entry name" value="CRAL/TRIO N-terminal domain"/>
    <property type="match status" value="1"/>
</dbReference>
<dbReference type="CDD" id="cd00170">
    <property type="entry name" value="SEC14"/>
    <property type="match status" value="1"/>
</dbReference>
<dbReference type="Pfam" id="PF00650">
    <property type="entry name" value="CRAL_TRIO"/>
    <property type="match status" value="1"/>
</dbReference>
<reference evidence="2" key="1">
    <citation type="submission" date="2021-12" db="EMBL/GenBank/DDBJ databases">
        <authorList>
            <person name="King R."/>
        </authorList>
    </citation>
    <scope>NUCLEOTIDE SEQUENCE</scope>
</reference>
<dbReference type="GO" id="GO:1902936">
    <property type="term" value="F:phosphatidylinositol bisphosphate binding"/>
    <property type="evidence" value="ECO:0007669"/>
    <property type="project" value="TreeGrafter"/>
</dbReference>
<dbReference type="InterPro" id="IPR001251">
    <property type="entry name" value="CRAL-TRIO_dom"/>
</dbReference>
<dbReference type="GO" id="GO:0016020">
    <property type="term" value="C:membrane"/>
    <property type="evidence" value="ECO:0007669"/>
    <property type="project" value="TreeGrafter"/>
</dbReference>
<dbReference type="PRINTS" id="PR00180">
    <property type="entry name" value="CRETINALDHBP"/>
</dbReference>
<evidence type="ECO:0000259" key="1">
    <source>
        <dbReference type="PROSITE" id="PS50191"/>
    </source>
</evidence>
<gene>
    <name evidence="2" type="ORF">MELIAE_LOCUS2694</name>
</gene>
<organism evidence="2 3">
    <name type="scientific">Brassicogethes aeneus</name>
    <name type="common">Rape pollen beetle</name>
    <name type="synonym">Meligethes aeneus</name>
    <dbReference type="NCBI Taxonomy" id="1431903"/>
    <lineage>
        <taxon>Eukaryota</taxon>
        <taxon>Metazoa</taxon>
        <taxon>Ecdysozoa</taxon>
        <taxon>Arthropoda</taxon>
        <taxon>Hexapoda</taxon>
        <taxon>Insecta</taxon>
        <taxon>Pterygota</taxon>
        <taxon>Neoptera</taxon>
        <taxon>Endopterygota</taxon>
        <taxon>Coleoptera</taxon>
        <taxon>Polyphaga</taxon>
        <taxon>Cucujiformia</taxon>
        <taxon>Nitidulidae</taxon>
        <taxon>Meligethinae</taxon>
        <taxon>Brassicogethes</taxon>
    </lineage>
</organism>
<dbReference type="AlphaFoldDB" id="A0A9P0FBQ3"/>
<protein>
    <recommendedName>
        <fullName evidence="1">CRAL-TRIO domain-containing protein</fullName>
    </recommendedName>
</protein>
<keyword evidence="3" id="KW-1185">Reference proteome</keyword>
<dbReference type="SUPFAM" id="SSF52087">
    <property type="entry name" value="CRAL/TRIO domain"/>
    <property type="match status" value="1"/>
</dbReference>
<dbReference type="EMBL" id="OV121142">
    <property type="protein sequence ID" value="CAH0549600.1"/>
    <property type="molecule type" value="Genomic_DNA"/>
</dbReference>
<dbReference type="PANTHER" id="PTHR10174:SF222">
    <property type="entry name" value="GH10083P-RELATED"/>
    <property type="match status" value="1"/>
</dbReference>
<dbReference type="InterPro" id="IPR036865">
    <property type="entry name" value="CRAL-TRIO_dom_sf"/>
</dbReference>
<dbReference type="PROSITE" id="PS50191">
    <property type="entry name" value="CRAL_TRIO"/>
    <property type="match status" value="1"/>
</dbReference>
<sequence>MSTKKLLIVTPEERNAILGLFNKNEALLTEDVEILQNWMKTQKHLPEVMSKELITRFLLNNKFSIEISKEKIDMYYTIRSLIPELYENSNPKLPEMQNVLLKTYICPLPKLLDHCRINIVKLKSELLDDNEKIDIDKFHSVCFSFLELRCIEGEMSISEINIFDLKGLKLSHISNLTPMSFKRMATVLEKVWSDRIKAVHFVNYPPFLDKILGMLKLFLKPKLYDRIQLHKDQDSIMKYFDKKILPKDYGGDEMSLDEIQEGWLQKFKEYQPKFDALDKLRVNENLRDSKLTNDELLGFHGNFKKLSVD</sequence>
<dbReference type="Gene3D" id="3.40.525.10">
    <property type="entry name" value="CRAL-TRIO lipid binding domain"/>
    <property type="match status" value="1"/>
</dbReference>
<dbReference type="PANTHER" id="PTHR10174">
    <property type="entry name" value="ALPHA-TOCOPHEROL TRANSFER PROTEIN-RELATED"/>
    <property type="match status" value="1"/>
</dbReference>
<evidence type="ECO:0000313" key="3">
    <source>
        <dbReference type="Proteomes" id="UP001154078"/>
    </source>
</evidence>
<name>A0A9P0FBQ3_BRAAE</name>
<dbReference type="InterPro" id="IPR036273">
    <property type="entry name" value="CRAL/TRIO_N_dom_sf"/>
</dbReference>
<feature type="domain" description="CRAL-TRIO" evidence="1">
    <location>
        <begin position="162"/>
        <end position="257"/>
    </location>
</feature>
<dbReference type="SMART" id="SM00516">
    <property type="entry name" value="SEC14"/>
    <property type="match status" value="1"/>
</dbReference>
<proteinExistence type="predicted"/>
<dbReference type="OrthoDB" id="6575879at2759"/>
<evidence type="ECO:0000313" key="2">
    <source>
        <dbReference type="EMBL" id="CAH0549600.1"/>
    </source>
</evidence>
<dbReference type="Proteomes" id="UP001154078">
    <property type="component" value="Chromosome 11"/>
</dbReference>